<gene>
    <name evidence="1" type="ORF">K3G42_032822</name>
</gene>
<dbReference type="EMBL" id="CM037615">
    <property type="protein sequence ID" value="KAH8015004.1"/>
    <property type="molecule type" value="Genomic_DNA"/>
</dbReference>
<accession>A0ACB8G712</accession>
<evidence type="ECO:0000313" key="1">
    <source>
        <dbReference type="EMBL" id="KAH8015004.1"/>
    </source>
</evidence>
<organism evidence="1 2">
    <name type="scientific">Sphaerodactylus townsendi</name>
    <dbReference type="NCBI Taxonomy" id="933632"/>
    <lineage>
        <taxon>Eukaryota</taxon>
        <taxon>Metazoa</taxon>
        <taxon>Chordata</taxon>
        <taxon>Craniata</taxon>
        <taxon>Vertebrata</taxon>
        <taxon>Euteleostomi</taxon>
        <taxon>Lepidosauria</taxon>
        <taxon>Squamata</taxon>
        <taxon>Bifurcata</taxon>
        <taxon>Gekkota</taxon>
        <taxon>Sphaerodactylidae</taxon>
        <taxon>Sphaerodactylus</taxon>
    </lineage>
</organism>
<keyword evidence="2" id="KW-1185">Reference proteome</keyword>
<name>A0ACB8G712_9SAUR</name>
<comment type="caution">
    <text evidence="1">The sequence shown here is derived from an EMBL/GenBank/DDBJ whole genome shotgun (WGS) entry which is preliminary data.</text>
</comment>
<reference evidence="1" key="1">
    <citation type="submission" date="2021-08" db="EMBL/GenBank/DDBJ databases">
        <title>The first chromosome-level gecko genome reveals the dynamic sex chromosomes of Neotropical dwarf geckos (Sphaerodactylidae: Sphaerodactylus).</title>
        <authorList>
            <person name="Pinto B.J."/>
            <person name="Keating S.E."/>
            <person name="Gamble T."/>
        </authorList>
    </citation>
    <scope>NUCLEOTIDE SEQUENCE</scope>
    <source>
        <strain evidence="1">TG3544</strain>
    </source>
</reference>
<protein>
    <submittedName>
        <fullName evidence="1">Uncharacterized protein</fullName>
    </submittedName>
</protein>
<proteinExistence type="predicted"/>
<sequence>MGSMFTKNSPGLVAWGNQGAERRKSHKTNGQQPGEPSSDTTQATVNTHQVEVHVCPSTQNKNEAHMVVLPDMMELQKTFPDGTETQSSESARVVSEISAVEPAAKVVDSTGDVMVGTEVQPTGLELQCEDETSSETREVPVAGQGCGGSSEGIKDTSSPESPLNSSVVLEEEISLEATPVVQEGTDISKFAEDILLFPYASW</sequence>
<evidence type="ECO:0000313" key="2">
    <source>
        <dbReference type="Proteomes" id="UP000827872"/>
    </source>
</evidence>
<dbReference type="Proteomes" id="UP000827872">
    <property type="component" value="Linkage Group LG02"/>
</dbReference>